<feature type="compositionally biased region" description="Acidic residues" evidence="1">
    <location>
        <begin position="211"/>
        <end position="224"/>
    </location>
</feature>
<evidence type="ECO:0000313" key="3">
    <source>
        <dbReference type="Proteomes" id="UP000521943"/>
    </source>
</evidence>
<feature type="compositionally biased region" description="Acidic residues" evidence="1">
    <location>
        <begin position="151"/>
        <end position="198"/>
    </location>
</feature>
<dbReference type="EMBL" id="JACGCI010000221">
    <property type="protein sequence ID" value="KAF6741731.1"/>
    <property type="molecule type" value="Genomic_DNA"/>
</dbReference>
<evidence type="ECO:0000256" key="1">
    <source>
        <dbReference type="SAM" id="MobiDB-lite"/>
    </source>
</evidence>
<dbReference type="AlphaFoldDB" id="A0A8H6H8X1"/>
<reference evidence="2 3" key="1">
    <citation type="submission" date="2020-07" db="EMBL/GenBank/DDBJ databases">
        <title>Comparative genomics of pyrophilous fungi reveals a link between fire events and developmental genes.</title>
        <authorList>
            <consortium name="DOE Joint Genome Institute"/>
            <person name="Steindorff A.S."/>
            <person name="Carver A."/>
            <person name="Calhoun S."/>
            <person name="Stillman K."/>
            <person name="Liu H."/>
            <person name="Lipzen A."/>
            <person name="Pangilinan J."/>
            <person name="Labutti K."/>
            <person name="Bruns T.D."/>
            <person name="Grigoriev I.V."/>
        </authorList>
    </citation>
    <scope>NUCLEOTIDE SEQUENCE [LARGE SCALE GENOMIC DNA]</scope>
    <source>
        <strain evidence="2 3">CBS 144469</strain>
    </source>
</reference>
<organism evidence="2 3">
    <name type="scientific">Ephemerocybe angulata</name>
    <dbReference type="NCBI Taxonomy" id="980116"/>
    <lineage>
        <taxon>Eukaryota</taxon>
        <taxon>Fungi</taxon>
        <taxon>Dikarya</taxon>
        <taxon>Basidiomycota</taxon>
        <taxon>Agaricomycotina</taxon>
        <taxon>Agaricomycetes</taxon>
        <taxon>Agaricomycetidae</taxon>
        <taxon>Agaricales</taxon>
        <taxon>Agaricineae</taxon>
        <taxon>Psathyrellaceae</taxon>
        <taxon>Ephemerocybe</taxon>
    </lineage>
</organism>
<name>A0A8H6H8X1_9AGAR</name>
<proteinExistence type="predicted"/>
<evidence type="ECO:0000313" key="2">
    <source>
        <dbReference type="EMBL" id="KAF6741731.1"/>
    </source>
</evidence>
<feature type="compositionally biased region" description="Low complexity" evidence="1">
    <location>
        <begin position="199"/>
        <end position="210"/>
    </location>
</feature>
<gene>
    <name evidence="2" type="ORF">DFP72DRAFT_861619</name>
</gene>
<protein>
    <submittedName>
        <fullName evidence="2">Uncharacterized protein</fullName>
    </submittedName>
</protein>
<feature type="region of interest" description="Disordered" evidence="1">
    <location>
        <begin position="384"/>
        <end position="403"/>
    </location>
</feature>
<comment type="caution">
    <text evidence="2">The sequence shown here is derived from an EMBL/GenBank/DDBJ whole genome shotgun (WGS) entry which is preliminary data.</text>
</comment>
<feature type="region of interest" description="Disordered" evidence="1">
    <location>
        <begin position="150"/>
        <end position="230"/>
    </location>
</feature>
<dbReference type="Proteomes" id="UP000521943">
    <property type="component" value="Unassembled WGS sequence"/>
</dbReference>
<sequence>MDHDSDRNLQVQIVNRDAVPEMDKDTRSRDLLYDPDAQQFDSKGTHVRTQAYTKSSIQNMAIEATHPADTIDSVPLSQAEQDLYVVNGIQPPLEGGDRILRRARIRFVNDGQGNIGYLPLSLTEVRRNANSYLELGLTHLAFKGEDISFSDAEEDSDSDMESESSDDDWIIREEDELDDSDYSDEDSTMESEDEDEDSSSMSQSIELSAGEGEEGDEDSEIDELSDCRSDMSVGSSFETWDGAPYLAKKSTHLPLPVSGKDLLRRANSTSQGLDTVLDPRDALMFSSMNAEPFFVAVDPKVLGSIQSADQYTTAASVFNPMVKKDACKSPLTQELRSTASVFPSKKAPNNRVKRLRKAGVGNNDEHWLMVDIAHVQLGKDANTEQELESARRSLPHSGSPNTRSAISWTRLTLIVWVKPSAELIILAGQYLGTIDRLVVFRTRALSTVCWQLNIETRYFFSTLHREEAHGTHILFSTAVQRDVGKTEMRVRAQRYFTRTTCYRSYASDAGFSASANIGHEIEREHQERNLNSAAMEDAGMREYESMDWTHLACTEKQWSLSPTLVGGRKRAAIYTPKGVGFVMLRKGSDRQDNDGGWAPSSKKRRGNWFKFCLKLVECRRELKRRRKGGRVVAAPTEESQSYHPVQTPPCLCAPQSTCPKGKRKARSPALNESKKVLQERNPNRWAAKGRLQQDMRATYAWIYILTKYGEDHPRQLLNSRVSYFSSKEVDEAPEVTPYRLRRHSFRRHARYSDEDLDELGLKDLLLTDRRLFDSLEEVQEMVYDLRYDIYGDKFQLQELDLQPVGSGTTPKRGFLEVSLTGSPFLGGSIDVLSPFLYLQKAIIRLQIRGDVTVGLAEVNSYTTGEKYDRKTHCPLPSTIYDSISYADLRGKSQSARLYFLLL</sequence>
<keyword evidence="3" id="KW-1185">Reference proteome</keyword>
<accession>A0A8H6H8X1</accession>